<evidence type="ECO:0000259" key="14">
    <source>
        <dbReference type="PROSITE" id="PS51562"/>
    </source>
</evidence>
<keyword evidence="6 10" id="KW-0694">RNA-binding</keyword>
<dbReference type="CDD" id="cd02440">
    <property type="entry name" value="AdoMet_MTases"/>
    <property type="match status" value="1"/>
</dbReference>
<dbReference type="InterPro" id="IPR039753">
    <property type="entry name" value="RG7MT1"/>
</dbReference>
<dbReference type="GO" id="GO:0005634">
    <property type="term" value="C:nucleus"/>
    <property type="evidence" value="ECO:0007669"/>
    <property type="project" value="UniProtKB-SubCell"/>
</dbReference>
<dbReference type="InterPro" id="IPR029063">
    <property type="entry name" value="SAM-dependent_MTases_sf"/>
</dbReference>
<dbReference type="PANTHER" id="PTHR12189">
    <property type="entry name" value="MRNA GUANINE-7- METHYLTRANSFERASE"/>
    <property type="match status" value="1"/>
</dbReference>
<evidence type="ECO:0000256" key="11">
    <source>
        <dbReference type="PIRSR" id="PIRSR028762-1"/>
    </source>
</evidence>
<evidence type="ECO:0000256" key="13">
    <source>
        <dbReference type="SAM" id="MobiDB-lite"/>
    </source>
</evidence>
<dbReference type="FunCoup" id="A0A2P6NHN5">
    <property type="interactions" value="893"/>
</dbReference>
<dbReference type="InParanoid" id="A0A2P6NHN5"/>
<gene>
    <name evidence="16" type="ORF">PROFUN_02831</name>
    <name evidence="15" type="ORF">PROFUN_09224</name>
</gene>
<dbReference type="PANTHER" id="PTHR12189:SF2">
    <property type="entry name" value="MRNA CAP GUANINE-N7 METHYLTRANSFERASE"/>
    <property type="match status" value="1"/>
</dbReference>
<dbReference type="SUPFAM" id="SSF53335">
    <property type="entry name" value="S-adenosyl-L-methionine-dependent methyltransferases"/>
    <property type="match status" value="1"/>
</dbReference>
<feature type="compositionally biased region" description="Low complexity" evidence="13">
    <location>
        <begin position="1"/>
        <end position="14"/>
    </location>
</feature>
<evidence type="ECO:0000256" key="9">
    <source>
        <dbReference type="ARBA" id="ARBA00044712"/>
    </source>
</evidence>
<evidence type="ECO:0000256" key="8">
    <source>
        <dbReference type="ARBA" id="ARBA00023242"/>
    </source>
</evidence>
<dbReference type="AlphaFoldDB" id="A0A2P6NHN5"/>
<evidence type="ECO:0000313" key="15">
    <source>
        <dbReference type="EMBL" id="PRP83451.1"/>
    </source>
</evidence>
<evidence type="ECO:0000256" key="7">
    <source>
        <dbReference type="ARBA" id="ARBA00023042"/>
    </source>
</evidence>
<feature type="binding site" evidence="11">
    <location>
        <position position="145"/>
    </location>
    <ligand>
        <name>S-adenosyl-L-methionine</name>
        <dbReference type="ChEBI" id="CHEBI:59789"/>
    </ligand>
</feature>
<keyword evidence="8 10" id="KW-0539">Nucleus</keyword>
<dbReference type="EMBL" id="MDYQ01000008">
    <property type="protein sequence ID" value="PRP88735.1"/>
    <property type="molecule type" value="Genomic_DNA"/>
</dbReference>
<dbReference type="Proteomes" id="UP000241769">
    <property type="component" value="Unassembled WGS sequence"/>
</dbReference>
<dbReference type="InterPro" id="IPR004971">
    <property type="entry name" value="mRNA_G-N7_MeTrfase_dom"/>
</dbReference>
<feature type="binding site" evidence="11">
    <location>
        <position position="117"/>
    </location>
    <ligand>
        <name>S-adenosyl-L-methionine</name>
        <dbReference type="ChEBI" id="CHEBI:59789"/>
    </ligand>
</feature>
<feature type="binding site" evidence="12">
    <location>
        <begin position="73"/>
        <end position="74"/>
    </location>
    <ligand>
        <name>mRNA</name>
        <dbReference type="ChEBI" id="CHEBI:33699"/>
    </ligand>
</feature>
<feature type="site" description="mRNA cap binding" evidence="12">
    <location>
        <position position="104"/>
    </location>
</feature>
<keyword evidence="17" id="KW-1185">Reference proteome</keyword>
<sequence length="354" mass="40512">MHSSSRGDSYSGSSHNNQQHGDDRRQRQHDRPQHGPSNSNSAVTQIARHYNDRPDLGVAHRQQSKILCLKNFNNWIKSVLISVHCPDRANILDLCGGKGGDLNKLMLKKPQNYVLADVAHQSVKDAVDRFNSKRYNNPSAFIAADCFKKNLLEDLPDNLKFDFVSCQFALHYSFESEERVDSLLYNASCRLNPGRYFVCTIPNAYWIVKRLREADGESFGNPLYRFDFRDKEKLTRFGCTYNFSLVESVDSCPEFLVHIPTLADIGRRYGLELIKCTGSHDYFSENCQAFETLLQRMNVFNDRGTISKEEWEAAGVYMVVIFRKNGEKREPKRESPNPLGNGGRRVSHADIMVK</sequence>
<keyword evidence="2 10" id="KW-0489">Methyltransferase</keyword>
<reference evidence="15 17" key="1">
    <citation type="journal article" date="2018" name="Genome Biol. Evol.">
        <title>Multiple Roots of Fruiting Body Formation in Amoebozoa.</title>
        <authorList>
            <person name="Hillmann F."/>
            <person name="Forbes G."/>
            <person name="Novohradska S."/>
            <person name="Ferling I."/>
            <person name="Riege K."/>
            <person name="Groth M."/>
            <person name="Westermann M."/>
            <person name="Marz M."/>
            <person name="Spaller T."/>
            <person name="Winckler T."/>
            <person name="Schaap P."/>
            <person name="Glockner G."/>
        </authorList>
    </citation>
    <scope>NUCLEOTIDE SEQUENCE [LARGE SCALE GENOMIC DNA]</scope>
    <source>
        <strain evidence="15 17">Jena</strain>
    </source>
</reference>
<comment type="catalytic activity">
    <reaction evidence="9">
        <text>a 5'-end (5'-triphosphoguanosine)-ribonucleoside in mRNA + S-adenosyl-L-methionine = a 5'-end (N(7)-methyl 5'-triphosphoguanosine)-ribonucleoside in mRNA + S-adenosyl-L-homocysteine</text>
        <dbReference type="Rhea" id="RHEA:67008"/>
        <dbReference type="Rhea" id="RHEA-COMP:17166"/>
        <dbReference type="Rhea" id="RHEA-COMP:17167"/>
        <dbReference type="ChEBI" id="CHEBI:57856"/>
        <dbReference type="ChEBI" id="CHEBI:59789"/>
        <dbReference type="ChEBI" id="CHEBI:156461"/>
        <dbReference type="ChEBI" id="CHEBI:167617"/>
        <dbReference type="EC" id="2.1.1.56"/>
    </reaction>
</comment>
<feature type="binding site" evidence="11">
    <location>
        <position position="172"/>
    </location>
    <ligand>
        <name>S-adenosyl-L-methionine</name>
        <dbReference type="ChEBI" id="CHEBI:59789"/>
    </ligand>
</feature>
<dbReference type="PIRSF" id="PIRSF028762">
    <property type="entry name" value="ABD1"/>
    <property type="match status" value="1"/>
</dbReference>
<proteinExistence type="inferred from homology"/>
<keyword evidence="5 10" id="KW-0949">S-adenosyl-L-methionine</keyword>
<dbReference type="EC" id="2.1.1.56" evidence="10"/>
<feature type="binding site" evidence="11">
    <location>
        <position position="77"/>
    </location>
    <ligand>
        <name>S-adenosyl-L-methionine</name>
        <dbReference type="ChEBI" id="CHEBI:59789"/>
    </ligand>
</feature>
<dbReference type="OrthoDB" id="10248867at2759"/>
<dbReference type="GO" id="GO:0004482">
    <property type="term" value="F:mRNA 5'-cap (guanine-N7-)-methyltransferase activity"/>
    <property type="evidence" value="ECO:0007669"/>
    <property type="project" value="UniProtKB-EC"/>
</dbReference>
<dbReference type="Gene3D" id="3.40.50.150">
    <property type="entry name" value="Vaccinia Virus protein VP39"/>
    <property type="match status" value="1"/>
</dbReference>
<evidence type="ECO:0000256" key="12">
    <source>
        <dbReference type="PIRSR" id="PIRSR028762-2"/>
    </source>
</evidence>
<dbReference type="PROSITE" id="PS51562">
    <property type="entry name" value="RNA_CAP0_MT"/>
    <property type="match status" value="1"/>
</dbReference>
<evidence type="ECO:0000256" key="5">
    <source>
        <dbReference type="ARBA" id="ARBA00022691"/>
    </source>
</evidence>
<feature type="site" description="mRNA cap binding" evidence="12">
    <location>
        <position position="129"/>
    </location>
</feature>
<feature type="binding site" evidence="11">
    <location>
        <position position="95"/>
    </location>
    <ligand>
        <name>S-adenosyl-L-methionine</name>
        <dbReference type="ChEBI" id="CHEBI:59789"/>
    </ligand>
</feature>
<evidence type="ECO:0000256" key="2">
    <source>
        <dbReference type="ARBA" id="ARBA00022603"/>
    </source>
</evidence>
<comment type="similarity">
    <text evidence="10">Belongs to the class I-like SAM-binding methyltransferase superfamily. mRNA cap 0 methyltransferase family.</text>
</comment>
<feature type="site" description="mRNA cap binding" evidence="12">
    <location>
        <position position="317"/>
    </location>
</feature>
<feature type="site" description="mRNA cap binding" evidence="12">
    <location>
        <position position="254"/>
    </location>
</feature>
<evidence type="ECO:0000256" key="3">
    <source>
        <dbReference type="ARBA" id="ARBA00022664"/>
    </source>
</evidence>
<evidence type="ECO:0000256" key="4">
    <source>
        <dbReference type="ARBA" id="ARBA00022679"/>
    </source>
</evidence>
<dbReference type="InterPro" id="IPR016899">
    <property type="entry name" value="mRNA_G-N7_MeTrfase_euk"/>
</dbReference>
<feature type="region of interest" description="Disordered" evidence="13">
    <location>
        <begin position="1"/>
        <end position="42"/>
    </location>
</feature>
<organism evidence="15 17">
    <name type="scientific">Planoprotostelium fungivorum</name>
    <dbReference type="NCBI Taxonomy" id="1890364"/>
    <lineage>
        <taxon>Eukaryota</taxon>
        <taxon>Amoebozoa</taxon>
        <taxon>Evosea</taxon>
        <taxon>Variosea</taxon>
        <taxon>Cavosteliida</taxon>
        <taxon>Cavosteliaceae</taxon>
        <taxon>Planoprotostelium</taxon>
    </lineage>
</organism>
<keyword evidence="3 10" id="KW-0507">mRNA processing</keyword>
<protein>
    <recommendedName>
        <fullName evidence="10">mRNA cap guanine-N(7) methyltransferase</fullName>
        <ecNumber evidence="10">2.1.1.56</ecNumber>
    </recommendedName>
    <alternativeName>
        <fullName evidence="10">mRNA (guanine-N(7))-methyltransferase</fullName>
    </alternativeName>
    <alternativeName>
        <fullName evidence="10">mRNA cap methyltransferase</fullName>
    </alternativeName>
</protein>
<feature type="compositionally biased region" description="Basic and acidic residues" evidence="13">
    <location>
        <begin position="20"/>
        <end position="33"/>
    </location>
</feature>
<comment type="caution">
    <text evidence="15">The sequence shown here is derived from an EMBL/GenBank/DDBJ whole genome shotgun (WGS) entry which is preliminary data.</text>
</comment>
<feature type="domain" description="MRNA cap 0 methyltransferase" evidence="14">
    <location>
        <begin position="64"/>
        <end position="325"/>
    </location>
</feature>
<dbReference type="EMBL" id="MDYQ01000082">
    <property type="protein sequence ID" value="PRP83451.1"/>
    <property type="molecule type" value="Genomic_DNA"/>
</dbReference>
<accession>A0A2P6NHN5</accession>
<feature type="binding site" evidence="11">
    <location>
        <position position="167"/>
    </location>
    <ligand>
        <name>S-adenosyl-L-methionine</name>
        <dbReference type="ChEBI" id="CHEBI:59789"/>
    </ligand>
</feature>
<evidence type="ECO:0000256" key="6">
    <source>
        <dbReference type="ARBA" id="ARBA00022884"/>
    </source>
</evidence>
<keyword evidence="4 10" id="KW-0808">Transferase</keyword>
<evidence type="ECO:0000313" key="16">
    <source>
        <dbReference type="EMBL" id="PRP88735.1"/>
    </source>
</evidence>
<evidence type="ECO:0000313" key="17">
    <source>
        <dbReference type="Proteomes" id="UP000241769"/>
    </source>
</evidence>
<feature type="site" description="mRNA cap binding" evidence="12">
    <location>
        <position position="171"/>
    </location>
</feature>
<feature type="site" description="mRNA cap binding" evidence="12">
    <location>
        <position position="98"/>
    </location>
</feature>
<dbReference type="STRING" id="1890364.A0A2P6NHN5"/>
<dbReference type="GO" id="GO:0003723">
    <property type="term" value="F:RNA binding"/>
    <property type="evidence" value="ECO:0007669"/>
    <property type="project" value="UniProtKB-KW"/>
</dbReference>
<evidence type="ECO:0000256" key="10">
    <source>
        <dbReference type="PIRNR" id="PIRNR028762"/>
    </source>
</evidence>
<name>A0A2P6NHN5_9EUKA</name>
<dbReference type="Pfam" id="PF03291">
    <property type="entry name" value="mRNA_G-N7_MeTrfase"/>
    <property type="match status" value="1"/>
</dbReference>
<keyword evidence="7 10" id="KW-0506">mRNA capping</keyword>
<comment type="subcellular location">
    <subcellularLocation>
        <location evidence="1 10">Nucleus</location>
    </subcellularLocation>
</comment>
<evidence type="ECO:0000256" key="1">
    <source>
        <dbReference type="ARBA" id="ARBA00004123"/>
    </source>
</evidence>